<keyword evidence="2" id="KW-1185">Reference proteome</keyword>
<evidence type="ECO:0000313" key="2">
    <source>
        <dbReference type="Proteomes" id="UP000077755"/>
    </source>
</evidence>
<dbReference type="GO" id="GO:0009742">
    <property type="term" value="P:brassinosteroid mediated signaling pathway"/>
    <property type="evidence" value="ECO:0007669"/>
    <property type="project" value="EnsemblPlants"/>
</dbReference>
<dbReference type="OMA" id="QEERENC"/>
<dbReference type="GO" id="GO:1901371">
    <property type="term" value="P:regulation of leaf morphogenesis"/>
    <property type="evidence" value="ECO:0007669"/>
    <property type="project" value="EnsemblPlants"/>
</dbReference>
<dbReference type="Proteomes" id="UP000077755">
    <property type="component" value="Chromosome 7"/>
</dbReference>
<name>A0A164TXP1_DAUCS</name>
<dbReference type="Gramene" id="KZM88127">
    <property type="protein sequence ID" value="KZM88127"/>
    <property type="gene ID" value="DCAR_025202"/>
</dbReference>
<evidence type="ECO:0000313" key="1">
    <source>
        <dbReference type="EMBL" id="WOH09489.1"/>
    </source>
</evidence>
<proteinExistence type="predicted"/>
<gene>
    <name evidence="1" type="ORF">DCAR_0728946</name>
</gene>
<dbReference type="KEGG" id="dcr:108195296"/>
<dbReference type="AlphaFoldDB" id="A0A164TXP1"/>
<dbReference type="Gene3D" id="3.30.40.10">
    <property type="entry name" value="Zinc/RING finger domain, C3HC4 (zinc finger)"/>
    <property type="match status" value="1"/>
</dbReference>
<reference evidence="1" key="1">
    <citation type="journal article" date="2016" name="Nat. Genet.">
        <title>A high-quality carrot genome assembly provides new insights into carotenoid accumulation and asterid genome evolution.</title>
        <authorList>
            <person name="Iorizzo M."/>
            <person name="Ellison S."/>
            <person name="Senalik D."/>
            <person name="Zeng P."/>
            <person name="Satapoomin P."/>
            <person name="Huang J."/>
            <person name="Bowman M."/>
            <person name="Iovene M."/>
            <person name="Sanseverino W."/>
            <person name="Cavagnaro P."/>
            <person name="Yildiz M."/>
            <person name="Macko-Podgorni A."/>
            <person name="Moranska E."/>
            <person name="Grzebelus E."/>
            <person name="Grzebelus D."/>
            <person name="Ashrafi H."/>
            <person name="Zheng Z."/>
            <person name="Cheng S."/>
            <person name="Spooner D."/>
            <person name="Van Deynze A."/>
            <person name="Simon P."/>
        </authorList>
    </citation>
    <scope>NUCLEOTIDE SEQUENCE</scope>
    <source>
        <tissue evidence="1">Leaf</tissue>
    </source>
</reference>
<dbReference type="Pfam" id="PF13639">
    <property type="entry name" value="zf-RING_2"/>
    <property type="match status" value="1"/>
</dbReference>
<dbReference type="GO" id="GO:0016567">
    <property type="term" value="P:protein ubiquitination"/>
    <property type="evidence" value="ECO:0007669"/>
    <property type="project" value="TreeGrafter"/>
</dbReference>
<organism evidence="1 2">
    <name type="scientific">Daucus carota subsp. sativus</name>
    <name type="common">Carrot</name>
    <dbReference type="NCBI Taxonomy" id="79200"/>
    <lineage>
        <taxon>Eukaryota</taxon>
        <taxon>Viridiplantae</taxon>
        <taxon>Streptophyta</taxon>
        <taxon>Embryophyta</taxon>
        <taxon>Tracheophyta</taxon>
        <taxon>Spermatophyta</taxon>
        <taxon>Magnoliopsida</taxon>
        <taxon>eudicotyledons</taxon>
        <taxon>Gunneridae</taxon>
        <taxon>Pentapetalae</taxon>
        <taxon>asterids</taxon>
        <taxon>campanulids</taxon>
        <taxon>Apiales</taxon>
        <taxon>Apiaceae</taxon>
        <taxon>Apioideae</taxon>
        <taxon>Scandiceae</taxon>
        <taxon>Daucinae</taxon>
        <taxon>Daucus</taxon>
        <taxon>Daucus sect. Daucus</taxon>
    </lineage>
</organism>
<dbReference type="GO" id="GO:0061630">
    <property type="term" value="F:ubiquitin protein ligase activity"/>
    <property type="evidence" value="ECO:0007669"/>
    <property type="project" value="TreeGrafter"/>
</dbReference>
<dbReference type="SMART" id="SM00184">
    <property type="entry name" value="RING"/>
    <property type="match status" value="1"/>
</dbReference>
<accession>A0A164TXP1</accession>
<sequence>MGFPTAYTQVFFPKLFIHLLSLLGLIRALISAILAHLGLRHFLQQDHFPYHENPTILYPPVSATLIRELLPVVKFEEARGESPQGCAVCLYEVEEGEEIRWLSNCKHIFHMGCLDRWMDHDQKTCPLCRTNFVPFGLQDVFNQRLWDACGINDDYNNSEYNSVPVF</sequence>
<dbReference type="OrthoDB" id="8062037at2759"/>
<dbReference type="InterPro" id="IPR013083">
    <property type="entry name" value="Znf_RING/FYVE/PHD"/>
</dbReference>
<dbReference type="PANTHER" id="PTHR45969">
    <property type="entry name" value="RING ZINC FINGER PROTEIN-RELATED"/>
    <property type="match status" value="1"/>
</dbReference>
<dbReference type="GO" id="GO:0010200">
    <property type="term" value="P:response to chitin"/>
    <property type="evidence" value="ECO:0007669"/>
    <property type="project" value="EnsemblPlants"/>
</dbReference>
<dbReference type="InterPro" id="IPR001841">
    <property type="entry name" value="Znf_RING"/>
</dbReference>
<dbReference type="PROSITE" id="PS50089">
    <property type="entry name" value="ZF_RING_2"/>
    <property type="match status" value="1"/>
</dbReference>
<protein>
    <submittedName>
        <fullName evidence="1">Uncharacterized protein</fullName>
    </submittedName>
</protein>
<dbReference type="PANTHER" id="PTHR45969:SF10">
    <property type="entry name" value="BRASSINOSTEROID-RESPONSIVE RING PROTEIN 1"/>
    <property type="match status" value="1"/>
</dbReference>
<dbReference type="SUPFAM" id="SSF57850">
    <property type="entry name" value="RING/U-box"/>
    <property type="match status" value="1"/>
</dbReference>
<dbReference type="EMBL" id="CP093349">
    <property type="protein sequence ID" value="WOH09489.1"/>
    <property type="molecule type" value="Genomic_DNA"/>
</dbReference>
<reference evidence="1" key="2">
    <citation type="submission" date="2022-03" db="EMBL/GenBank/DDBJ databases">
        <title>Draft title - Genomic analysis of global carrot germplasm unveils the trajectory of domestication and the origin of high carotenoid orange carrot.</title>
        <authorList>
            <person name="Iorizzo M."/>
            <person name="Ellison S."/>
            <person name="Senalik D."/>
            <person name="Macko-Podgorni A."/>
            <person name="Grzebelus D."/>
            <person name="Bostan H."/>
            <person name="Rolling W."/>
            <person name="Curaba J."/>
            <person name="Simon P."/>
        </authorList>
    </citation>
    <scope>NUCLEOTIDE SEQUENCE</scope>
    <source>
        <tissue evidence="1">Leaf</tissue>
    </source>
</reference>